<name>A0A0G0EKX0_9BACT</name>
<feature type="transmembrane region" description="Helical" evidence="1">
    <location>
        <begin position="155"/>
        <end position="178"/>
    </location>
</feature>
<dbReference type="AlphaFoldDB" id="A0A0G0EKX0"/>
<feature type="transmembrane region" description="Helical" evidence="1">
    <location>
        <begin position="35"/>
        <end position="53"/>
    </location>
</feature>
<dbReference type="Gene3D" id="1.10.1760.20">
    <property type="match status" value="1"/>
</dbReference>
<keyword evidence="1" id="KW-0472">Membrane</keyword>
<dbReference type="Proteomes" id="UP000034344">
    <property type="component" value="Unassembled WGS sequence"/>
</dbReference>
<keyword evidence="1" id="KW-1133">Transmembrane helix</keyword>
<feature type="transmembrane region" description="Helical" evidence="1">
    <location>
        <begin position="84"/>
        <end position="100"/>
    </location>
</feature>
<keyword evidence="1" id="KW-0812">Transmembrane</keyword>
<accession>A0A0G0EKX0</accession>
<gene>
    <name evidence="2" type="ORF">US11_C0004G0020</name>
</gene>
<evidence type="ECO:0000256" key="1">
    <source>
        <dbReference type="SAM" id="Phobius"/>
    </source>
</evidence>
<proteinExistence type="predicted"/>
<evidence type="ECO:0008006" key="4">
    <source>
        <dbReference type="Google" id="ProtNLM"/>
    </source>
</evidence>
<evidence type="ECO:0000313" key="3">
    <source>
        <dbReference type="Proteomes" id="UP000034344"/>
    </source>
</evidence>
<dbReference type="EMBL" id="LBRS01000004">
    <property type="protein sequence ID" value="KKQ01750.1"/>
    <property type="molecule type" value="Genomic_DNA"/>
</dbReference>
<dbReference type="STRING" id="1618480.US11_C0004G0020"/>
<protein>
    <recommendedName>
        <fullName evidence="4">Riboflavin transporter</fullName>
    </recommendedName>
</protein>
<feature type="transmembrane region" description="Helical" evidence="1">
    <location>
        <begin position="112"/>
        <end position="135"/>
    </location>
</feature>
<sequence>MKNLSRVRTIAMAAGLAAFSAVVQLVHIGYQSPQFGMWIDIVAVGWIIALFLFGFRISMMVSIIGALMITLFAPDTWLGASMKLVATLPTVIILSAWLLFKKKKNTFYSNKINLIIPLVISLIIRSALVLPINYYYAIPIWTGLSSAKAMQIIPWYVIVLFNIIQGIIEVVFAWLLVFKFRLSRYANWHK</sequence>
<comment type="caution">
    <text evidence="2">The sequence shown here is derived from an EMBL/GenBank/DDBJ whole genome shotgun (WGS) entry which is preliminary data.</text>
</comment>
<organism evidence="2 3">
    <name type="scientific">Candidatus Roizmanbacteria bacterium GW2011_GWA2_36_23</name>
    <dbReference type="NCBI Taxonomy" id="1618480"/>
    <lineage>
        <taxon>Bacteria</taxon>
        <taxon>Candidatus Roizmaniibacteriota</taxon>
    </lineage>
</organism>
<evidence type="ECO:0000313" key="2">
    <source>
        <dbReference type="EMBL" id="KKQ01750.1"/>
    </source>
</evidence>
<reference evidence="2 3" key="1">
    <citation type="journal article" date="2015" name="Nature">
        <title>rRNA introns, odd ribosomes, and small enigmatic genomes across a large radiation of phyla.</title>
        <authorList>
            <person name="Brown C.T."/>
            <person name="Hug L.A."/>
            <person name="Thomas B.C."/>
            <person name="Sharon I."/>
            <person name="Castelle C.J."/>
            <person name="Singh A."/>
            <person name="Wilkins M.J."/>
            <person name="Williams K.H."/>
            <person name="Banfield J.F."/>
        </authorList>
    </citation>
    <scope>NUCLEOTIDE SEQUENCE [LARGE SCALE GENOMIC DNA]</scope>
</reference>